<evidence type="ECO:0000313" key="3">
    <source>
        <dbReference type="Proteomes" id="UP000739538"/>
    </source>
</evidence>
<evidence type="ECO:0000256" key="1">
    <source>
        <dbReference type="SAM" id="MobiDB-lite"/>
    </source>
</evidence>
<organism evidence="2 3">
    <name type="scientific">Eiseniibacteriota bacterium</name>
    <dbReference type="NCBI Taxonomy" id="2212470"/>
    <lineage>
        <taxon>Bacteria</taxon>
        <taxon>Candidatus Eiseniibacteriota</taxon>
    </lineage>
</organism>
<dbReference type="EMBL" id="JAGQHS010000062">
    <property type="protein sequence ID" value="MCA9756662.1"/>
    <property type="molecule type" value="Genomic_DNA"/>
</dbReference>
<dbReference type="Gene3D" id="2.120.10.70">
    <property type="entry name" value="Fucose-specific lectin"/>
    <property type="match status" value="1"/>
</dbReference>
<proteinExistence type="predicted"/>
<reference evidence="2" key="1">
    <citation type="submission" date="2020-04" db="EMBL/GenBank/DDBJ databases">
        <authorList>
            <person name="Zhang T."/>
        </authorList>
    </citation>
    <scope>NUCLEOTIDE SEQUENCE</scope>
    <source>
        <strain evidence="2">HKST-UBA02</strain>
    </source>
</reference>
<comment type="caution">
    <text evidence="2">The sequence shown here is derived from an EMBL/GenBank/DDBJ whole genome shotgun (WGS) entry which is preliminary data.</text>
</comment>
<feature type="region of interest" description="Disordered" evidence="1">
    <location>
        <begin position="1"/>
        <end position="29"/>
    </location>
</feature>
<reference evidence="2" key="2">
    <citation type="journal article" date="2021" name="Microbiome">
        <title>Successional dynamics and alternative stable states in a saline activated sludge microbial community over 9 years.</title>
        <authorList>
            <person name="Wang Y."/>
            <person name="Ye J."/>
            <person name="Ju F."/>
            <person name="Liu L."/>
            <person name="Boyd J.A."/>
            <person name="Deng Y."/>
            <person name="Parks D.H."/>
            <person name="Jiang X."/>
            <person name="Yin X."/>
            <person name="Woodcroft B.J."/>
            <person name="Tyson G.W."/>
            <person name="Hugenholtz P."/>
            <person name="Polz M.F."/>
            <person name="Zhang T."/>
        </authorList>
    </citation>
    <scope>NUCLEOTIDE SEQUENCE</scope>
    <source>
        <strain evidence="2">HKST-UBA02</strain>
    </source>
</reference>
<sequence>TLDEGGDVGPYSSLVLGPSGPGASGSSNSPRIAYQDAVHEDLRFASWNGAQWDLEVVDAGTSTGFFASLALDSAGDPHIAYYDALNDDILYASKNGTWSIELVDGVRTDGESDLVIAPDGTPMISYRDQLFGSCRFAERIGGSWTLLSVEGSADAGHDTAIACDSASEPHILHRWGSVLRHTWRDNGVWQGEDVTNMPFNGFGNDIALDPTDDVHASFFRRDTGELYYGVRPSGGGWSVEIVDSGVFGPWESSIALGPDGEPRIAYYDPIGKDLRYAVRRAGLWEHGTIDTDEEVGRYPSVAFGSDGYARVSYHDPSERVLRMAIEAGASDVAIGDGTDGVPGSSGVSGLTLIVVPNPAGSEGTTIRWTWSGADGDDGSLGSTPGANPTVDAYSHELSILVFDAAGRAVRTLDPRTGAVRAGQSGAIAEARWDTRDSRGVLVPSGVYFAKRIDRHSSGGNGVARIIVQR</sequence>
<gene>
    <name evidence="2" type="ORF">KDA27_12735</name>
</gene>
<dbReference type="Gene3D" id="2.60.40.4070">
    <property type="match status" value="1"/>
</dbReference>
<evidence type="ECO:0008006" key="4">
    <source>
        <dbReference type="Google" id="ProtNLM"/>
    </source>
</evidence>
<accession>A0A956NCH9</accession>
<protein>
    <recommendedName>
        <fullName evidence="4">FlgD Ig-like domain-containing protein</fullName>
    </recommendedName>
</protein>
<name>A0A956NCH9_UNCEI</name>
<dbReference type="Proteomes" id="UP000739538">
    <property type="component" value="Unassembled WGS sequence"/>
</dbReference>
<dbReference type="AlphaFoldDB" id="A0A956NCH9"/>
<evidence type="ECO:0000313" key="2">
    <source>
        <dbReference type="EMBL" id="MCA9756662.1"/>
    </source>
</evidence>
<feature type="compositionally biased region" description="Low complexity" evidence="1">
    <location>
        <begin position="9"/>
        <end position="18"/>
    </location>
</feature>
<feature type="non-terminal residue" evidence="2">
    <location>
        <position position="1"/>
    </location>
</feature>